<dbReference type="GO" id="GO:0003677">
    <property type="term" value="F:DNA binding"/>
    <property type="evidence" value="ECO:0007669"/>
    <property type="project" value="UniProtKB-KW"/>
</dbReference>
<dbReference type="SMART" id="SM00066">
    <property type="entry name" value="GAL4"/>
    <property type="match status" value="1"/>
</dbReference>
<keyword evidence="2" id="KW-0862">Zinc</keyword>
<dbReference type="PANTHER" id="PTHR36206:SF12">
    <property type="entry name" value="ASPERCRYPTIN BIOSYNTHESIS CLUSTER-SPECIFIC TRANSCRIPTION REGULATOR ATNN-RELATED"/>
    <property type="match status" value="1"/>
</dbReference>
<reference evidence="8" key="1">
    <citation type="submission" date="2020-06" db="EMBL/GenBank/DDBJ databases">
        <authorList>
            <person name="Onetto C."/>
        </authorList>
    </citation>
    <scope>NUCLEOTIDE SEQUENCE</scope>
</reference>
<accession>A0A9N8KNX2</accession>
<keyword evidence="1" id="KW-0479">Metal-binding</keyword>
<organism evidence="8 9">
    <name type="scientific">Aureobasidium uvarum</name>
    <dbReference type="NCBI Taxonomy" id="2773716"/>
    <lineage>
        <taxon>Eukaryota</taxon>
        <taxon>Fungi</taxon>
        <taxon>Dikarya</taxon>
        <taxon>Ascomycota</taxon>
        <taxon>Pezizomycotina</taxon>
        <taxon>Dothideomycetes</taxon>
        <taxon>Dothideomycetidae</taxon>
        <taxon>Dothideales</taxon>
        <taxon>Saccotheciaceae</taxon>
        <taxon>Aureobasidium</taxon>
    </lineage>
</organism>
<evidence type="ECO:0000256" key="5">
    <source>
        <dbReference type="ARBA" id="ARBA00023163"/>
    </source>
</evidence>
<protein>
    <recommendedName>
        <fullName evidence="7">Zn(2)-C6 fungal-type domain-containing protein</fullName>
    </recommendedName>
</protein>
<comment type="caution">
    <text evidence="8">The sequence shown here is derived from an EMBL/GenBank/DDBJ whole genome shotgun (WGS) entry which is preliminary data.</text>
</comment>
<dbReference type="SUPFAM" id="SSF57701">
    <property type="entry name" value="Zn2/Cys6 DNA-binding domain"/>
    <property type="match status" value="1"/>
</dbReference>
<dbReference type="OrthoDB" id="2593732at2759"/>
<name>A0A9N8KNX2_9PEZI</name>
<keyword evidence="6" id="KW-0539">Nucleus</keyword>
<sequence length="232" mass="26229">MRDKRNVESKRLYKPRARTGCITCRIRRVKCDEAQPSCQKCLSTGRKCDGYVASQPSSPNHNRELSLNVYKSGEESSAIDFFLRVSIPQFAGNSPSEFWNRHVLQLAQQDVGMRHSLVALSHLHRDFTNSQNQLQHNQPALYHYDAAIRNHIKSLSGETQDTLQSSSAMSTAIVFICIEIMQGHLASAVSLLQRSVAMLPSSTNQYVPLYEDLISRLRIHAQRIVMLMKAEA</sequence>
<dbReference type="InterPro" id="IPR021858">
    <property type="entry name" value="Fun_TF"/>
</dbReference>
<evidence type="ECO:0000256" key="4">
    <source>
        <dbReference type="ARBA" id="ARBA00023125"/>
    </source>
</evidence>
<dbReference type="GO" id="GO:0000981">
    <property type="term" value="F:DNA-binding transcription factor activity, RNA polymerase II-specific"/>
    <property type="evidence" value="ECO:0007669"/>
    <property type="project" value="InterPro"/>
</dbReference>
<dbReference type="Pfam" id="PF11951">
    <property type="entry name" value="Fungal_trans_2"/>
    <property type="match status" value="1"/>
</dbReference>
<keyword evidence="9" id="KW-1185">Reference proteome</keyword>
<evidence type="ECO:0000256" key="2">
    <source>
        <dbReference type="ARBA" id="ARBA00022833"/>
    </source>
</evidence>
<dbReference type="AlphaFoldDB" id="A0A9N8KNX2"/>
<dbReference type="PROSITE" id="PS00463">
    <property type="entry name" value="ZN2_CY6_FUNGAL_1"/>
    <property type="match status" value="1"/>
</dbReference>
<evidence type="ECO:0000256" key="3">
    <source>
        <dbReference type="ARBA" id="ARBA00023015"/>
    </source>
</evidence>
<dbReference type="PROSITE" id="PS50048">
    <property type="entry name" value="ZN2_CY6_FUNGAL_2"/>
    <property type="match status" value="1"/>
</dbReference>
<evidence type="ECO:0000256" key="6">
    <source>
        <dbReference type="ARBA" id="ARBA00023242"/>
    </source>
</evidence>
<keyword evidence="4" id="KW-0238">DNA-binding</keyword>
<feature type="non-terminal residue" evidence="8">
    <location>
        <position position="1"/>
    </location>
</feature>
<dbReference type="Pfam" id="PF00172">
    <property type="entry name" value="Zn_clus"/>
    <property type="match status" value="1"/>
</dbReference>
<feature type="domain" description="Zn(2)-C6 fungal-type" evidence="7">
    <location>
        <begin position="20"/>
        <end position="48"/>
    </location>
</feature>
<keyword evidence="3" id="KW-0805">Transcription regulation</keyword>
<dbReference type="InterPro" id="IPR001138">
    <property type="entry name" value="Zn2Cys6_DnaBD"/>
</dbReference>
<dbReference type="Proteomes" id="UP000745764">
    <property type="component" value="Unassembled WGS sequence"/>
</dbReference>
<evidence type="ECO:0000313" key="9">
    <source>
        <dbReference type="Proteomes" id="UP000745764"/>
    </source>
</evidence>
<evidence type="ECO:0000313" key="8">
    <source>
        <dbReference type="EMBL" id="CAD0110264.1"/>
    </source>
</evidence>
<evidence type="ECO:0000256" key="1">
    <source>
        <dbReference type="ARBA" id="ARBA00022723"/>
    </source>
</evidence>
<dbReference type="GO" id="GO:0008270">
    <property type="term" value="F:zinc ion binding"/>
    <property type="evidence" value="ECO:0007669"/>
    <property type="project" value="InterPro"/>
</dbReference>
<proteinExistence type="predicted"/>
<gene>
    <name evidence="8" type="ORF">AWRI4620_LOCUS4519</name>
</gene>
<dbReference type="Gene3D" id="4.10.240.10">
    <property type="entry name" value="Zn(2)-C6 fungal-type DNA-binding domain"/>
    <property type="match status" value="1"/>
</dbReference>
<dbReference type="InterPro" id="IPR052360">
    <property type="entry name" value="Transcr_Regulatory_Proteins"/>
</dbReference>
<dbReference type="InterPro" id="IPR036864">
    <property type="entry name" value="Zn2-C6_fun-type_DNA-bd_sf"/>
</dbReference>
<dbReference type="CDD" id="cd00067">
    <property type="entry name" value="GAL4"/>
    <property type="match status" value="1"/>
</dbReference>
<evidence type="ECO:0000259" key="7">
    <source>
        <dbReference type="PROSITE" id="PS50048"/>
    </source>
</evidence>
<keyword evidence="5" id="KW-0804">Transcription</keyword>
<dbReference type="EMBL" id="CAINUL010000006">
    <property type="protein sequence ID" value="CAD0110264.1"/>
    <property type="molecule type" value="Genomic_DNA"/>
</dbReference>
<dbReference type="PANTHER" id="PTHR36206">
    <property type="entry name" value="ASPERCRYPTIN BIOSYNTHESIS CLUSTER-SPECIFIC TRANSCRIPTION REGULATOR ATNN-RELATED"/>
    <property type="match status" value="1"/>
</dbReference>